<evidence type="ECO:0000313" key="2">
    <source>
        <dbReference type="Proteomes" id="UP000789702"/>
    </source>
</evidence>
<comment type="caution">
    <text evidence="1">The sequence shown here is derived from an EMBL/GenBank/DDBJ whole genome shotgun (WGS) entry which is preliminary data.</text>
</comment>
<keyword evidence="2" id="KW-1185">Reference proteome</keyword>
<proteinExistence type="predicted"/>
<dbReference type="EMBL" id="CAJVPU010021760">
    <property type="protein sequence ID" value="CAG8682621.1"/>
    <property type="molecule type" value="Genomic_DNA"/>
</dbReference>
<organism evidence="1 2">
    <name type="scientific">Dentiscutata heterogama</name>
    <dbReference type="NCBI Taxonomy" id="1316150"/>
    <lineage>
        <taxon>Eukaryota</taxon>
        <taxon>Fungi</taxon>
        <taxon>Fungi incertae sedis</taxon>
        <taxon>Mucoromycota</taxon>
        <taxon>Glomeromycotina</taxon>
        <taxon>Glomeromycetes</taxon>
        <taxon>Diversisporales</taxon>
        <taxon>Gigasporaceae</taxon>
        <taxon>Dentiscutata</taxon>
    </lineage>
</organism>
<evidence type="ECO:0000313" key="1">
    <source>
        <dbReference type="EMBL" id="CAG8682621.1"/>
    </source>
</evidence>
<feature type="non-terminal residue" evidence="1">
    <location>
        <position position="1"/>
    </location>
</feature>
<gene>
    <name evidence="1" type="ORF">DHETER_LOCUS10737</name>
</gene>
<sequence>LFHEEGDASPIMTCTECSRKSCIVHNLLIDTNQFKCPKCESERNEPVSPSNTQNEAEGTVVKTKKTYFSKLKSLLYDKKNDEPSQALKEIEIEEENARSLLKKLDERKKAEMRKQQDEKRRTLILEKQEKKSKAYIRQLKQCPVCKSRIQKSGGSNKMKCGNPKCRHEFCW</sequence>
<dbReference type="Proteomes" id="UP000789702">
    <property type="component" value="Unassembled WGS sequence"/>
</dbReference>
<accession>A0ACA9NXQ1</accession>
<name>A0ACA9NXQ1_9GLOM</name>
<reference evidence="1" key="1">
    <citation type="submission" date="2021-06" db="EMBL/GenBank/DDBJ databases">
        <authorList>
            <person name="Kallberg Y."/>
            <person name="Tangrot J."/>
            <person name="Rosling A."/>
        </authorList>
    </citation>
    <scope>NUCLEOTIDE SEQUENCE</scope>
    <source>
        <strain evidence="1">IL203A</strain>
    </source>
</reference>
<protein>
    <submittedName>
        <fullName evidence="1">16180_t:CDS:1</fullName>
    </submittedName>
</protein>
<feature type="non-terminal residue" evidence="1">
    <location>
        <position position="171"/>
    </location>
</feature>